<dbReference type="InterPro" id="IPR007863">
    <property type="entry name" value="Peptidase_M16_C"/>
</dbReference>
<gene>
    <name evidence="3" type="ORF">SAMN06269117_11146</name>
</gene>
<reference evidence="3 4" key="1">
    <citation type="submission" date="2017-05" db="EMBL/GenBank/DDBJ databases">
        <authorList>
            <person name="Varghese N."/>
            <person name="Submissions S."/>
        </authorList>
    </citation>
    <scope>NUCLEOTIDE SEQUENCE [LARGE SCALE GENOMIC DNA]</scope>
    <source>
        <strain evidence="3 4">DSM 16304</strain>
    </source>
</reference>
<dbReference type="InterPro" id="IPR011249">
    <property type="entry name" value="Metalloenz_LuxS/M16"/>
</dbReference>
<feature type="domain" description="Peptidase M16 N-terminal" evidence="1">
    <location>
        <begin position="17"/>
        <end position="153"/>
    </location>
</feature>
<dbReference type="GO" id="GO:0046872">
    <property type="term" value="F:metal ion binding"/>
    <property type="evidence" value="ECO:0007669"/>
    <property type="project" value="InterPro"/>
</dbReference>
<evidence type="ECO:0000259" key="1">
    <source>
        <dbReference type="Pfam" id="PF00675"/>
    </source>
</evidence>
<feature type="domain" description="Peptidase M16 C-terminal" evidence="2">
    <location>
        <begin position="165"/>
        <end position="334"/>
    </location>
</feature>
<protein>
    <submittedName>
        <fullName evidence="3">Predicted Zn-dependent peptidase</fullName>
    </submittedName>
</protein>
<dbReference type="Pfam" id="PF00675">
    <property type="entry name" value="Peptidase_M16"/>
    <property type="match status" value="1"/>
</dbReference>
<name>A0A521CBZ4_9BACT</name>
<dbReference type="AlphaFoldDB" id="A0A521CBZ4"/>
<keyword evidence="4" id="KW-1185">Reference proteome</keyword>
<dbReference type="Gene3D" id="3.30.830.10">
    <property type="entry name" value="Metalloenzyme, LuxS/M16 peptidase-like"/>
    <property type="match status" value="2"/>
</dbReference>
<dbReference type="PANTHER" id="PTHR11851:SF224">
    <property type="entry name" value="PROCESSING PROTEASE"/>
    <property type="match status" value="1"/>
</dbReference>
<evidence type="ECO:0000313" key="4">
    <source>
        <dbReference type="Proteomes" id="UP000317315"/>
    </source>
</evidence>
<dbReference type="Proteomes" id="UP000317315">
    <property type="component" value="Unassembled WGS sequence"/>
</dbReference>
<accession>A0A521CBZ4</accession>
<dbReference type="RefSeq" id="WP_142935424.1">
    <property type="nucleotide sequence ID" value="NZ_FXTM01000011.1"/>
</dbReference>
<dbReference type="OrthoDB" id="9811314at2"/>
<dbReference type="SUPFAM" id="SSF63411">
    <property type="entry name" value="LuxS/MPP-like metallohydrolase"/>
    <property type="match status" value="2"/>
</dbReference>
<dbReference type="EMBL" id="FXTM01000011">
    <property type="protein sequence ID" value="SMO56875.1"/>
    <property type="molecule type" value="Genomic_DNA"/>
</dbReference>
<evidence type="ECO:0000259" key="2">
    <source>
        <dbReference type="Pfam" id="PF05193"/>
    </source>
</evidence>
<dbReference type="Pfam" id="PF05193">
    <property type="entry name" value="Peptidase_M16_C"/>
    <property type="match status" value="1"/>
</dbReference>
<sequence length="406" mass="46619">MEVFQLSNGIRVILKPERELEIVSGNLFFPIGNSFDPKGKEGITLLTLKTAVKRSLKRKPEEFYRIQEEIGAPFVSDVSLDYSLVRFQSTSKDFLNYGELLLETLLNPGFTEESFSVEKEALLASIKSKKESPFTLAYEKMMELTYSQTPYQNLPYGSEGSVSSLDLETCKDWYKGFLIPKGSVLSLCGNLQNMEKFLGDVEKIESYEFKRERFEKRITESKTEFVRREGSAQTFILIALNAPSVKSDFYIKYKLLNTILGEGIGSVLFQELREKEGFAYSTGSLYPSRLNTGRILIYIGTSPDKRETVRKKLRSILRQLPSFINSDSIERAKEYFKGTYLLDHETRSKKSWYLGFWEILEKGYKFDSEFLRKIEEIKLSEIKNVAEIVSAEPIHEVVVGDEEVNS</sequence>
<dbReference type="PANTHER" id="PTHR11851">
    <property type="entry name" value="METALLOPROTEASE"/>
    <property type="match status" value="1"/>
</dbReference>
<organism evidence="3 4">
    <name type="scientific">Balnearium lithotrophicum</name>
    <dbReference type="NCBI Taxonomy" id="223788"/>
    <lineage>
        <taxon>Bacteria</taxon>
        <taxon>Pseudomonadati</taxon>
        <taxon>Aquificota</taxon>
        <taxon>Aquificia</taxon>
        <taxon>Desulfurobacteriales</taxon>
        <taxon>Desulfurobacteriaceae</taxon>
        <taxon>Balnearium</taxon>
    </lineage>
</organism>
<evidence type="ECO:0000313" key="3">
    <source>
        <dbReference type="EMBL" id="SMO56875.1"/>
    </source>
</evidence>
<proteinExistence type="predicted"/>
<dbReference type="InterPro" id="IPR011765">
    <property type="entry name" value="Pept_M16_N"/>
</dbReference>
<dbReference type="InterPro" id="IPR050361">
    <property type="entry name" value="MPP/UQCRC_Complex"/>
</dbReference>